<sequence length="111" mass="11944">MWLNRTFNNQGHLRVASLPGLALGFLPRVFRSFCGEFPNVNISLVTRNSGTAQGWIATQEFDIGLTGNAIDHPGLLTLPFTAAAGVCVMPAAHPLAARAYVEPKDLAGLRR</sequence>
<dbReference type="GO" id="GO:0043565">
    <property type="term" value="F:sequence-specific DNA binding"/>
    <property type="evidence" value="ECO:0007669"/>
    <property type="project" value="TreeGrafter"/>
</dbReference>
<dbReference type="GO" id="GO:0010628">
    <property type="term" value="P:positive regulation of gene expression"/>
    <property type="evidence" value="ECO:0007669"/>
    <property type="project" value="TreeGrafter"/>
</dbReference>
<evidence type="ECO:0000313" key="3">
    <source>
        <dbReference type="EMBL" id="TBC02983.1"/>
    </source>
</evidence>
<keyword evidence="3" id="KW-0614">Plasmid</keyword>
<feature type="domain" description="LysR substrate-binding" evidence="2">
    <location>
        <begin position="9"/>
        <end position="109"/>
    </location>
</feature>
<geneLocation type="plasmid" evidence="3">
    <name>pSM92_Rh12</name>
</geneLocation>
<name>A0AB38HRW8_9HYPH</name>
<evidence type="ECO:0000256" key="1">
    <source>
        <dbReference type="ARBA" id="ARBA00023159"/>
    </source>
</evidence>
<proteinExistence type="predicted"/>
<keyword evidence="1" id="KW-0010">Activator</keyword>
<dbReference type="Proteomes" id="UP000294215">
    <property type="component" value="Unassembled WGS sequence"/>
</dbReference>
<dbReference type="PANTHER" id="PTHR30427">
    <property type="entry name" value="TRANSCRIPTIONAL ACTIVATOR PROTEIN LYSR"/>
    <property type="match status" value="1"/>
</dbReference>
<dbReference type="Gene3D" id="3.40.190.290">
    <property type="match status" value="1"/>
</dbReference>
<organism evidence="3 4">
    <name type="scientific">Rhizobium ruizarguesonis</name>
    <dbReference type="NCBI Taxonomy" id="2081791"/>
    <lineage>
        <taxon>Bacteria</taxon>
        <taxon>Pseudomonadati</taxon>
        <taxon>Pseudomonadota</taxon>
        <taxon>Alphaproteobacteria</taxon>
        <taxon>Hyphomicrobiales</taxon>
        <taxon>Rhizobiaceae</taxon>
        <taxon>Rhizobium/Agrobacterium group</taxon>
        <taxon>Rhizobium</taxon>
    </lineage>
</organism>
<comment type="caution">
    <text evidence="3">The sequence shown here is derived from an EMBL/GenBank/DDBJ whole genome shotgun (WGS) entry which is preliminary data.</text>
</comment>
<dbReference type="InterPro" id="IPR005119">
    <property type="entry name" value="LysR_subst-bd"/>
</dbReference>
<dbReference type="RefSeq" id="WP_130817675.1">
    <property type="nucleotide sequence ID" value="NZ_SIMR01000006.1"/>
</dbReference>
<protein>
    <recommendedName>
        <fullName evidence="2">LysR substrate-binding domain-containing protein</fullName>
    </recommendedName>
</protein>
<accession>A0AB38HRW8</accession>
<dbReference type="SUPFAM" id="SSF53850">
    <property type="entry name" value="Periplasmic binding protein-like II"/>
    <property type="match status" value="1"/>
</dbReference>
<dbReference type="EMBL" id="SIMR01000006">
    <property type="protein sequence ID" value="TBC02983.1"/>
    <property type="molecule type" value="Genomic_DNA"/>
</dbReference>
<gene>
    <name evidence="3" type="ORF">ELH40_35835</name>
</gene>
<dbReference type="Pfam" id="PF03466">
    <property type="entry name" value="LysR_substrate"/>
    <property type="match status" value="1"/>
</dbReference>
<dbReference type="AlphaFoldDB" id="A0AB38HRW8"/>
<evidence type="ECO:0000259" key="2">
    <source>
        <dbReference type="Pfam" id="PF03466"/>
    </source>
</evidence>
<evidence type="ECO:0000313" key="4">
    <source>
        <dbReference type="Proteomes" id="UP000294215"/>
    </source>
</evidence>
<reference evidence="3 4" key="1">
    <citation type="submission" date="2019-02" db="EMBL/GenBank/DDBJ databases">
        <title>The genomic architecture of introgression among sibling species of bacteria.</title>
        <authorList>
            <person name="Cavassim M.I.A."/>
            <person name="Moeskjaer S."/>
            <person name="Moslemi C."/>
            <person name="Fields B."/>
            <person name="Bachmann A."/>
            <person name="Vilhjalmsson B."/>
            <person name="Schierup M.H."/>
            <person name="Young J.P.W."/>
            <person name="Andersen S.U."/>
        </authorList>
    </citation>
    <scope>NUCLEOTIDE SEQUENCE [LARGE SCALE GENOMIC DNA]</scope>
    <source>
        <strain evidence="3 4">SM92</strain>
        <plasmid evidence="3">pSM92_Rh12</plasmid>
    </source>
</reference>
<dbReference type="PANTHER" id="PTHR30427:SF1">
    <property type="entry name" value="TRANSCRIPTIONAL ACTIVATOR PROTEIN LYSR"/>
    <property type="match status" value="1"/>
</dbReference>